<name>A0A1M5U0K1_9FIRM</name>
<proteinExistence type="predicted"/>
<gene>
    <name evidence="1" type="ORF">SAMN02745135_01220</name>
</gene>
<keyword evidence="2" id="KW-1185">Reference proteome</keyword>
<dbReference type="EMBL" id="FQXO01000026">
    <property type="protein sequence ID" value="SHH56411.1"/>
    <property type="molecule type" value="Genomic_DNA"/>
</dbReference>
<dbReference type="OrthoDB" id="1957545at2"/>
<organism evidence="1 2">
    <name type="scientific">Caloranaerobacter azorensis DSM 13643</name>
    <dbReference type="NCBI Taxonomy" id="1121264"/>
    <lineage>
        <taxon>Bacteria</taxon>
        <taxon>Bacillati</taxon>
        <taxon>Bacillota</taxon>
        <taxon>Tissierellia</taxon>
        <taxon>Tissierellales</taxon>
        <taxon>Thermohalobacteraceae</taxon>
        <taxon>Caloranaerobacter</taxon>
    </lineage>
</organism>
<reference evidence="2" key="1">
    <citation type="submission" date="2016-11" db="EMBL/GenBank/DDBJ databases">
        <authorList>
            <person name="Varghese N."/>
            <person name="Submissions S."/>
        </authorList>
    </citation>
    <scope>NUCLEOTIDE SEQUENCE [LARGE SCALE GENOMIC DNA]</scope>
    <source>
        <strain evidence="2">DSM 13643</strain>
    </source>
</reference>
<dbReference type="AlphaFoldDB" id="A0A1M5U0K1"/>
<accession>A0A1M5U0K1</accession>
<dbReference type="Proteomes" id="UP000183967">
    <property type="component" value="Unassembled WGS sequence"/>
</dbReference>
<dbReference type="RefSeq" id="WP_073196245.1">
    <property type="nucleotide sequence ID" value="NZ_FQXO01000026.1"/>
</dbReference>
<protein>
    <submittedName>
        <fullName evidence="1">YceG-like family protein</fullName>
    </submittedName>
</protein>
<dbReference type="Gene3D" id="3.30.1490.480">
    <property type="entry name" value="Endolytic murein transglycosylase"/>
    <property type="match status" value="1"/>
</dbReference>
<evidence type="ECO:0000313" key="1">
    <source>
        <dbReference type="EMBL" id="SHH56411.1"/>
    </source>
</evidence>
<evidence type="ECO:0000313" key="2">
    <source>
        <dbReference type="Proteomes" id="UP000183967"/>
    </source>
</evidence>
<sequence>MATLDKKLIPILLFLAGTMFISAGIAMVSKPNVKYIDYTDEEIKRRARELGMVDIKEVIEKNQSKKEENKDTSNKVEEKVKVEKDKDIVLFEIKKGESSENVIERLFKEGVILDKNEFAKAVFLKKAERRFKYGVFELKKGMDYNTIIDILTGVK</sequence>